<proteinExistence type="inferred from homology"/>
<evidence type="ECO:0000256" key="1">
    <source>
        <dbReference type="ARBA" id="ARBA00006739"/>
    </source>
</evidence>
<feature type="transmembrane region" description="Helical" evidence="4">
    <location>
        <begin position="101"/>
        <end position="127"/>
    </location>
</feature>
<evidence type="ECO:0000256" key="2">
    <source>
        <dbReference type="ARBA" id="ARBA00022676"/>
    </source>
</evidence>
<keyword evidence="7" id="KW-1185">Reference proteome</keyword>
<keyword evidence="3" id="KW-0808">Transferase</keyword>
<evidence type="ECO:0000256" key="3">
    <source>
        <dbReference type="ARBA" id="ARBA00022679"/>
    </source>
</evidence>
<evidence type="ECO:0000259" key="5">
    <source>
        <dbReference type="Pfam" id="PF13632"/>
    </source>
</evidence>
<dbReference type="Gene3D" id="3.90.550.10">
    <property type="entry name" value="Spore Coat Polysaccharide Biosynthesis Protein SpsA, Chain A"/>
    <property type="match status" value="1"/>
</dbReference>
<keyword evidence="2" id="KW-0328">Glycosyltransferase</keyword>
<evidence type="ECO:0000313" key="7">
    <source>
        <dbReference type="Proteomes" id="UP000482960"/>
    </source>
</evidence>
<sequence length="208" mass="22959">MPTVPGALGAFRRDAVIDAGGLTADTLAEDTDLTMAICRAGWKIVYAEDARAWTEAPATLAQLWKQRYRWSYGTMQAMWKHRHAIADSGPSGRFGRVGLPLLALFGVALPLLAPVIDLLAVYGLIFLDRGHTALAWLAMLALQFATAAVAFHLDRERLRGLWALPLQQLAYRQLMYLVIAQSTATALAGARLRWHKLHRTGQTRVASR</sequence>
<name>A0A6V8LNF2_9ACTN</name>
<reference evidence="6 7" key="2">
    <citation type="submission" date="2020-03" db="EMBL/GenBank/DDBJ databases">
        <authorList>
            <person name="Ichikawa N."/>
            <person name="Kimura A."/>
            <person name="Kitahashi Y."/>
            <person name="Uohara A."/>
        </authorList>
    </citation>
    <scope>NUCLEOTIDE SEQUENCE [LARGE SCALE GENOMIC DNA]</scope>
    <source>
        <strain evidence="6 7">NBRC 108638</strain>
    </source>
</reference>
<reference evidence="6 7" key="1">
    <citation type="submission" date="2020-03" db="EMBL/GenBank/DDBJ databases">
        <title>Whole genome shotgun sequence of Phytohabitans rumicis NBRC 108638.</title>
        <authorList>
            <person name="Komaki H."/>
            <person name="Tamura T."/>
        </authorList>
    </citation>
    <scope>NUCLEOTIDE SEQUENCE [LARGE SCALE GENOMIC DNA]</scope>
    <source>
        <strain evidence="6 7">NBRC 108638</strain>
    </source>
</reference>
<feature type="transmembrane region" description="Helical" evidence="4">
    <location>
        <begin position="174"/>
        <end position="194"/>
    </location>
</feature>
<dbReference type="GO" id="GO:0016757">
    <property type="term" value="F:glycosyltransferase activity"/>
    <property type="evidence" value="ECO:0007669"/>
    <property type="project" value="UniProtKB-KW"/>
</dbReference>
<feature type="domain" description="Glycosyltransferase 2-like" evidence="5">
    <location>
        <begin position="4"/>
        <end position="140"/>
    </location>
</feature>
<comment type="similarity">
    <text evidence="1">Belongs to the glycosyltransferase 2 family.</text>
</comment>
<comment type="caution">
    <text evidence="6">The sequence shown here is derived from an EMBL/GenBank/DDBJ whole genome shotgun (WGS) entry which is preliminary data.</text>
</comment>
<dbReference type="EMBL" id="BLPG01000002">
    <property type="protein sequence ID" value="GFJ95607.1"/>
    <property type="molecule type" value="Genomic_DNA"/>
</dbReference>
<organism evidence="6 7">
    <name type="scientific">Phytohabitans rumicis</name>
    <dbReference type="NCBI Taxonomy" id="1076125"/>
    <lineage>
        <taxon>Bacteria</taxon>
        <taxon>Bacillati</taxon>
        <taxon>Actinomycetota</taxon>
        <taxon>Actinomycetes</taxon>
        <taxon>Micromonosporales</taxon>
        <taxon>Micromonosporaceae</taxon>
    </lineage>
</organism>
<dbReference type="InterPro" id="IPR001173">
    <property type="entry name" value="Glyco_trans_2-like"/>
</dbReference>
<dbReference type="InterPro" id="IPR029044">
    <property type="entry name" value="Nucleotide-diphossugar_trans"/>
</dbReference>
<dbReference type="SUPFAM" id="SSF53448">
    <property type="entry name" value="Nucleotide-diphospho-sugar transferases"/>
    <property type="match status" value="1"/>
</dbReference>
<dbReference type="AlphaFoldDB" id="A0A6V8LNF2"/>
<protein>
    <recommendedName>
        <fullName evidence="5">Glycosyltransferase 2-like domain-containing protein</fullName>
    </recommendedName>
</protein>
<keyword evidence="4" id="KW-0472">Membrane</keyword>
<accession>A0A6V8LNF2</accession>
<dbReference type="PANTHER" id="PTHR43630:SF1">
    <property type="entry name" value="POLY-BETA-1,6-N-ACETYL-D-GLUCOSAMINE SYNTHASE"/>
    <property type="match status" value="1"/>
</dbReference>
<feature type="transmembrane region" description="Helical" evidence="4">
    <location>
        <begin position="133"/>
        <end position="153"/>
    </location>
</feature>
<keyword evidence="4" id="KW-0812">Transmembrane</keyword>
<dbReference type="PANTHER" id="PTHR43630">
    <property type="entry name" value="POLY-BETA-1,6-N-ACETYL-D-GLUCOSAMINE SYNTHASE"/>
    <property type="match status" value="1"/>
</dbReference>
<evidence type="ECO:0000256" key="4">
    <source>
        <dbReference type="SAM" id="Phobius"/>
    </source>
</evidence>
<dbReference type="Proteomes" id="UP000482960">
    <property type="component" value="Unassembled WGS sequence"/>
</dbReference>
<evidence type="ECO:0000313" key="6">
    <source>
        <dbReference type="EMBL" id="GFJ95607.1"/>
    </source>
</evidence>
<keyword evidence="4" id="KW-1133">Transmembrane helix</keyword>
<gene>
    <name evidence="6" type="ORF">Prum_092490</name>
</gene>
<dbReference type="Pfam" id="PF13632">
    <property type="entry name" value="Glyco_trans_2_3"/>
    <property type="match status" value="1"/>
</dbReference>